<comment type="caution">
    <text evidence="1">The sequence shown here is derived from an EMBL/GenBank/DDBJ whole genome shotgun (WGS) entry which is preliminary data.</text>
</comment>
<organism evidence="1 2">
    <name type="scientific">Dermatophagoides pteronyssinus</name>
    <name type="common">European house dust mite</name>
    <dbReference type="NCBI Taxonomy" id="6956"/>
    <lineage>
        <taxon>Eukaryota</taxon>
        <taxon>Metazoa</taxon>
        <taxon>Ecdysozoa</taxon>
        <taxon>Arthropoda</taxon>
        <taxon>Chelicerata</taxon>
        <taxon>Arachnida</taxon>
        <taxon>Acari</taxon>
        <taxon>Acariformes</taxon>
        <taxon>Sarcoptiformes</taxon>
        <taxon>Astigmata</taxon>
        <taxon>Psoroptidia</taxon>
        <taxon>Analgoidea</taxon>
        <taxon>Pyroglyphidae</taxon>
        <taxon>Dermatophagoidinae</taxon>
        <taxon>Dermatophagoides</taxon>
    </lineage>
</organism>
<keyword evidence="2" id="KW-1185">Reference proteome</keyword>
<dbReference type="EMBL" id="NJHN03000031">
    <property type="protein sequence ID" value="KAH9423934.1"/>
    <property type="molecule type" value="Genomic_DNA"/>
</dbReference>
<accession>A0ABQ8JMU2</accession>
<evidence type="ECO:0000313" key="2">
    <source>
        <dbReference type="Proteomes" id="UP000887458"/>
    </source>
</evidence>
<reference evidence="1 2" key="1">
    <citation type="journal article" date="2018" name="J. Allergy Clin. Immunol.">
        <title>High-quality assembly of Dermatophagoides pteronyssinus genome and transcriptome reveals a wide range of novel allergens.</title>
        <authorList>
            <person name="Liu X.Y."/>
            <person name="Yang K.Y."/>
            <person name="Wang M.Q."/>
            <person name="Kwok J.S."/>
            <person name="Zeng X."/>
            <person name="Yang Z."/>
            <person name="Xiao X.J."/>
            <person name="Lau C.P."/>
            <person name="Li Y."/>
            <person name="Huang Z.M."/>
            <person name="Ba J.G."/>
            <person name="Yim A.K."/>
            <person name="Ouyang C.Y."/>
            <person name="Ngai S.M."/>
            <person name="Chan T.F."/>
            <person name="Leung E.L."/>
            <person name="Liu L."/>
            <person name="Liu Z.G."/>
            <person name="Tsui S.K."/>
        </authorList>
    </citation>
    <scope>NUCLEOTIDE SEQUENCE [LARGE SCALE GENOMIC DNA]</scope>
    <source>
        <strain evidence="1">Derp</strain>
    </source>
</reference>
<gene>
    <name evidence="1" type="ORF">DERP_005519</name>
</gene>
<protein>
    <submittedName>
        <fullName evidence="1">Uncharacterized protein</fullName>
    </submittedName>
</protein>
<proteinExistence type="predicted"/>
<reference evidence="1 2" key="2">
    <citation type="journal article" date="2022" name="Mol. Biol. Evol.">
        <title>Comparative Genomics Reveals Insights into the Divergent Evolution of Astigmatic Mites and Household Pest Adaptations.</title>
        <authorList>
            <person name="Xiong Q."/>
            <person name="Wan A.T."/>
            <person name="Liu X."/>
            <person name="Fung C.S."/>
            <person name="Xiao X."/>
            <person name="Malainual N."/>
            <person name="Hou J."/>
            <person name="Wang L."/>
            <person name="Wang M."/>
            <person name="Yang K.Y."/>
            <person name="Cui Y."/>
            <person name="Leung E.L."/>
            <person name="Nong W."/>
            <person name="Shin S.K."/>
            <person name="Au S.W."/>
            <person name="Jeong K.Y."/>
            <person name="Chew F.T."/>
            <person name="Hui J.H."/>
            <person name="Leung T.F."/>
            <person name="Tungtrongchitr A."/>
            <person name="Zhong N."/>
            <person name="Liu Z."/>
            <person name="Tsui S.K."/>
        </authorList>
    </citation>
    <scope>NUCLEOTIDE SEQUENCE [LARGE SCALE GENOMIC DNA]</scope>
    <source>
        <strain evidence="1">Derp</strain>
    </source>
</reference>
<sequence>MKYIFIKYASNNDPNTVTSNTITETNNNIITCTIKLNISVIKCVKNTSIDVAPLTNVLSIILSFLSITNTIPDINNGVV</sequence>
<dbReference type="Proteomes" id="UP000887458">
    <property type="component" value="Unassembled WGS sequence"/>
</dbReference>
<name>A0ABQ8JMU2_DERPT</name>
<evidence type="ECO:0000313" key="1">
    <source>
        <dbReference type="EMBL" id="KAH9423934.1"/>
    </source>
</evidence>